<comment type="cofactor">
    <cofactor evidence="1">
        <name>FAD</name>
        <dbReference type="ChEBI" id="CHEBI:57692"/>
    </cofactor>
</comment>
<dbReference type="Gene3D" id="3.40.462.20">
    <property type="match status" value="1"/>
</dbReference>
<reference evidence="7 8" key="1">
    <citation type="submission" date="2018-09" db="EMBL/GenBank/DDBJ databases">
        <title>YIM 75507 draft genome.</title>
        <authorList>
            <person name="Tang S."/>
            <person name="Feng Y."/>
        </authorList>
    </citation>
    <scope>NUCLEOTIDE SEQUENCE [LARGE SCALE GENOMIC DNA]</scope>
    <source>
        <strain evidence="7 8">YIM 75507</strain>
    </source>
</reference>
<dbReference type="GO" id="GO:0016491">
    <property type="term" value="F:oxidoreductase activity"/>
    <property type="evidence" value="ECO:0007669"/>
    <property type="project" value="UniProtKB-KW"/>
</dbReference>
<dbReference type="GO" id="GO:0071949">
    <property type="term" value="F:FAD binding"/>
    <property type="evidence" value="ECO:0007669"/>
    <property type="project" value="InterPro"/>
</dbReference>
<accession>A0A3A4AMX2</accession>
<protein>
    <submittedName>
        <fullName evidence="7">FAD-binding oxidoreductase</fullName>
    </submittedName>
</protein>
<comment type="caution">
    <text evidence="7">The sequence shown here is derived from an EMBL/GenBank/DDBJ whole genome shotgun (WGS) entry which is preliminary data.</text>
</comment>
<dbReference type="InterPro" id="IPR016169">
    <property type="entry name" value="FAD-bd_PCMH_sub2"/>
</dbReference>
<keyword evidence="8" id="KW-1185">Reference proteome</keyword>
<dbReference type="PANTHER" id="PTHR42973:SF39">
    <property type="entry name" value="FAD-BINDING PCMH-TYPE DOMAIN-CONTAINING PROTEIN"/>
    <property type="match status" value="1"/>
</dbReference>
<evidence type="ECO:0000259" key="6">
    <source>
        <dbReference type="PROSITE" id="PS51387"/>
    </source>
</evidence>
<evidence type="ECO:0000313" key="7">
    <source>
        <dbReference type="EMBL" id="RJL27163.1"/>
    </source>
</evidence>
<dbReference type="EMBL" id="QZEY01000011">
    <property type="protein sequence ID" value="RJL27163.1"/>
    <property type="molecule type" value="Genomic_DNA"/>
</dbReference>
<organism evidence="7 8">
    <name type="scientific">Bailinhaonella thermotolerans</name>
    <dbReference type="NCBI Taxonomy" id="1070861"/>
    <lineage>
        <taxon>Bacteria</taxon>
        <taxon>Bacillati</taxon>
        <taxon>Actinomycetota</taxon>
        <taxon>Actinomycetes</taxon>
        <taxon>Streptosporangiales</taxon>
        <taxon>Streptosporangiaceae</taxon>
        <taxon>Bailinhaonella</taxon>
    </lineage>
</organism>
<dbReference type="PROSITE" id="PS51387">
    <property type="entry name" value="FAD_PCMH"/>
    <property type="match status" value="1"/>
</dbReference>
<name>A0A3A4AMX2_9ACTN</name>
<dbReference type="InterPro" id="IPR016167">
    <property type="entry name" value="FAD-bd_PCMH_sub1"/>
</dbReference>
<dbReference type="Gene3D" id="3.30.43.10">
    <property type="entry name" value="Uridine Diphospho-n-acetylenolpyruvylglucosamine Reductase, domain 2"/>
    <property type="match status" value="1"/>
</dbReference>
<evidence type="ECO:0000256" key="4">
    <source>
        <dbReference type="ARBA" id="ARBA00022827"/>
    </source>
</evidence>
<dbReference type="InterPro" id="IPR006094">
    <property type="entry name" value="Oxid_FAD_bind_N"/>
</dbReference>
<evidence type="ECO:0000313" key="8">
    <source>
        <dbReference type="Proteomes" id="UP000265768"/>
    </source>
</evidence>
<evidence type="ECO:0000256" key="2">
    <source>
        <dbReference type="ARBA" id="ARBA00005466"/>
    </source>
</evidence>
<dbReference type="Gene3D" id="3.30.465.10">
    <property type="match status" value="1"/>
</dbReference>
<evidence type="ECO:0000256" key="5">
    <source>
        <dbReference type="ARBA" id="ARBA00023002"/>
    </source>
</evidence>
<dbReference type="AlphaFoldDB" id="A0A3A4AMX2"/>
<keyword evidence="5" id="KW-0560">Oxidoreductase</keyword>
<dbReference type="Pfam" id="PF01565">
    <property type="entry name" value="FAD_binding_4"/>
    <property type="match status" value="1"/>
</dbReference>
<feature type="domain" description="FAD-binding PCMH-type" evidence="6">
    <location>
        <begin position="54"/>
        <end position="222"/>
    </location>
</feature>
<dbReference type="InterPro" id="IPR036318">
    <property type="entry name" value="FAD-bd_PCMH-like_sf"/>
</dbReference>
<dbReference type="InterPro" id="IPR016166">
    <property type="entry name" value="FAD-bd_PCMH"/>
</dbReference>
<dbReference type="InterPro" id="IPR050416">
    <property type="entry name" value="FAD-linked_Oxidoreductase"/>
</dbReference>
<sequence length="458" mass="46925">MNSSAGAAGDPRPRPSDEEFALSYADLGRAVTGRVLFPGDAGFAEAAAPWAVGVRQPVAAVVDAEDEADVAALVRYARAAGLTVTAQPSGHGASGDAEGVILLRTARLDRVEVDPARRIARVGAGARWGPVLAEAGRHGLTGLAGSSPAVSVTGFVLGGGVPWFGRRYGLAAGSVRAFDVVDASGEPVRVTAGSDPDLFWALRGGGGDFAVVTSVELDLHPIAGLYGGRVVWPGDRAPAVFEAFREVTAVAPRSLSVWVNRLRPPAPAPPLVAVDVTHLGDAGRARALLAPFDRIGGVLSDSRRPIGVAGLGAIAGEPVEPSPMLARAELLTGLDDRALAALGGGETAPLLNVQVRHLGGALAEPDPVGGAGGPLAEPYLLYLLGLRLPRQAGEARARQAALVAALGGAVAGRKPYTFLAPGEDAAQAFPAETLARLREIKKARDPQRVFRANFPVLG</sequence>
<dbReference type="PANTHER" id="PTHR42973">
    <property type="entry name" value="BINDING OXIDOREDUCTASE, PUTATIVE (AFU_ORTHOLOGUE AFUA_1G17690)-RELATED"/>
    <property type="match status" value="1"/>
</dbReference>
<keyword evidence="4" id="KW-0274">FAD</keyword>
<comment type="similarity">
    <text evidence="2">Belongs to the oxygen-dependent FAD-linked oxidoreductase family.</text>
</comment>
<proteinExistence type="inferred from homology"/>
<dbReference type="OrthoDB" id="5169292at2"/>
<evidence type="ECO:0000256" key="3">
    <source>
        <dbReference type="ARBA" id="ARBA00022630"/>
    </source>
</evidence>
<evidence type="ECO:0000256" key="1">
    <source>
        <dbReference type="ARBA" id="ARBA00001974"/>
    </source>
</evidence>
<dbReference type="SUPFAM" id="SSF56176">
    <property type="entry name" value="FAD-binding/transporter-associated domain-like"/>
    <property type="match status" value="1"/>
</dbReference>
<gene>
    <name evidence="7" type="ORF">D5H75_25510</name>
</gene>
<keyword evidence="3" id="KW-0285">Flavoprotein</keyword>
<dbReference type="Proteomes" id="UP000265768">
    <property type="component" value="Unassembled WGS sequence"/>
</dbReference>